<comment type="caution">
    <text evidence="1">The sequence shown here is derived from an EMBL/GenBank/DDBJ whole genome shotgun (WGS) entry which is preliminary data.</text>
</comment>
<dbReference type="Proteomes" id="UP000636960">
    <property type="component" value="Unassembled WGS sequence"/>
</dbReference>
<accession>A0A919K8W2</accession>
<organism evidence="1 2">
    <name type="scientific">Paractinoplanes rishiriensis</name>
    <dbReference type="NCBI Taxonomy" id="1050105"/>
    <lineage>
        <taxon>Bacteria</taxon>
        <taxon>Bacillati</taxon>
        <taxon>Actinomycetota</taxon>
        <taxon>Actinomycetes</taxon>
        <taxon>Micromonosporales</taxon>
        <taxon>Micromonosporaceae</taxon>
        <taxon>Paractinoplanes</taxon>
    </lineage>
</organism>
<gene>
    <name evidence="1" type="ORF">Ari01nite_93440</name>
</gene>
<evidence type="ECO:0000313" key="2">
    <source>
        <dbReference type="Proteomes" id="UP000636960"/>
    </source>
</evidence>
<keyword evidence="2" id="KW-1185">Reference proteome</keyword>
<sequence>MNDEALGIYLITPDDGKLRVKMVQLTQPLFGRFAAFGLEHLILDPWIRPAGP</sequence>
<proteinExistence type="predicted"/>
<protein>
    <submittedName>
        <fullName evidence="1">Uncharacterized protein</fullName>
    </submittedName>
</protein>
<dbReference type="EMBL" id="BOMV01000113">
    <property type="protein sequence ID" value="GIF01880.1"/>
    <property type="molecule type" value="Genomic_DNA"/>
</dbReference>
<dbReference type="AlphaFoldDB" id="A0A919K8W2"/>
<dbReference type="RefSeq" id="WP_203790821.1">
    <property type="nucleotide sequence ID" value="NZ_BOMV01000113.1"/>
</dbReference>
<reference evidence="1" key="1">
    <citation type="submission" date="2021-01" db="EMBL/GenBank/DDBJ databases">
        <title>Whole genome shotgun sequence of Actinoplanes rishiriensis NBRC 108556.</title>
        <authorList>
            <person name="Komaki H."/>
            <person name="Tamura T."/>
        </authorList>
    </citation>
    <scope>NUCLEOTIDE SEQUENCE</scope>
    <source>
        <strain evidence="1">NBRC 108556</strain>
    </source>
</reference>
<evidence type="ECO:0000313" key="1">
    <source>
        <dbReference type="EMBL" id="GIF01880.1"/>
    </source>
</evidence>
<name>A0A919K8W2_9ACTN</name>